<proteinExistence type="predicted"/>
<dbReference type="Proteomes" id="UP001147005">
    <property type="component" value="Unassembled WGS sequence"/>
</dbReference>
<comment type="caution">
    <text evidence="1">The sequence shown here is derived from an EMBL/GenBank/DDBJ whole genome shotgun (WGS) entry which is preliminary data.</text>
</comment>
<name>A0A9X4GRE9_9ENTR</name>
<gene>
    <name evidence="1" type="ORF">L2111_25710</name>
</gene>
<accession>A0A9X4GRE9</accession>
<dbReference type="AlphaFoldDB" id="A0A9X4GRE9"/>
<evidence type="ECO:0000313" key="1">
    <source>
        <dbReference type="EMBL" id="MDE9621443.1"/>
    </source>
</evidence>
<sequence>MDIEISYCNNIDKACITLSENKLNIKFAPNGTGKSTISRAIMHSVTQDADGLNSLLPFKFRAANPADFQPSVMGTEHIQDVMCFDEKYVSQFTFQPDELVSNSFDIFIKTEAYNQTEREIDSMVMAIRQEFSGNDELELFITHLQELSGAFKLTSKGLSKASTGMKGLAGGNKLQHIPSGLEPYQLFIQSPRNVEWIEWQTKGYENFYSLSEGCCPFCTGDSHEKAEQISKVSAEYDKAVIKNLVGIISVLDKLGDYFSETARSRLREITTLQGGLQKRHEDYLVTVKQQTENLLAMLSTLKTLNSFTFNDARNIRASLASFRLDVKCQRQDLWPFFAIFNVRYLITSVVRFPPFHHH</sequence>
<evidence type="ECO:0000313" key="2">
    <source>
        <dbReference type="Proteomes" id="UP001147005"/>
    </source>
</evidence>
<protein>
    <recommendedName>
        <fullName evidence="3">AAA family ATPase</fullName>
    </recommendedName>
</protein>
<organism evidence="1 2">
    <name type="scientific">Citrobacter portucalensis</name>
    <dbReference type="NCBI Taxonomy" id="1639133"/>
    <lineage>
        <taxon>Bacteria</taxon>
        <taxon>Pseudomonadati</taxon>
        <taxon>Pseudomonadota</taxon>
        <taxon>Gammaproteobacteria</taxon>
        <taxon>Enterobacterales</taxon>
        <taxon>Enterobacteriaceae</taxon>
        <taxon>Citrobacter</taxon>
        <taxon>Citrobacter freundii complex</taxon>
    </lineage>
</organism>
<reference evidence="1" key="1">
    <citation type="submission" date="2022-01" db="EMBL/GenBank/DDBJ databases">
        <title>Genetic Characterization of Carbapenem-resistant Citrobacter spp. from China: a multicenter study.</title>
        <authorList>
            <person name="Ye L."/>
        </authorList>
    </citation>
    <scope>NUCLEOTIDE SEQUENCE</scope>
    <source>
        <strain evidence="1">IR5432</strain>
    </source>
</reference>
<evidence type="ECO:0008006" key="3">
    <source>
        <dbReference type="Google" id="ProtNLM"/>
    </source>
</evidence>
<dbReference type="EMBL" id="JAKIHW010000066">
    <property type="protein sequence ID" value="MDE9621443.1"/>
    <property type="molecule type" value="Genomic_DNA"/>
</dbReference>
<dbReference type="RefSeq" id="WP_275398896.1">
    <property type="nucleotide sequence ID" value="NZ_JAKIHW010000066.1"/>
</dbReference>